<feature type="compositionally biased region" description="Basic residues" evidence="4">
    <location>
        <begin position="1"/>
        <end position="14"/>
    </location>
</feature>
<dbReference type="InterPro" id="IPR001680">
    <property type="entry name" value="WD40_rpt"/>
</dbReference>
<keyword evidence="2" id="KW-0677">Repeat</keyword>
<keyword evidence="1 3" id="KW-0853">WD repeat</keyword>
<proteinExistence type="predicted"/>
<evidence type="ECO:0008006" key="6">
    <source>
        <dbReference type="Google" id="ProtNLM"/>
    </source>
</evidence>
<dbReference type="InterPro" id="IPR020472">
    <property type="entry name" value="WD40_PAC1"/>
</dbReference>
<evidence type="ECO:0000256" key="4">
    <source>
        <dbReference type="SAM" id="MobiDB-lite"/>
    </source>
</evidence>
<evidence type="ECO:0000313" key="5">
    <source>
        <dbReference type="EMBL" id="CAD8823992.1"/>
    </source>
</evidence>
<feature type="region of interest" description="Disordered" evidence="4">
    <location>
        <begin position="129"/>
        <end position="156"/>
    </location>
</feature>
<dbReference type="PANTHER" id="PTHR19847">
    <property type="entry name" value="DDB1- AND CUL4-ASSOCIATED FACTOR 11"/>
    <property type="match status" value="1"/>
</dbReference>
<dbReference type="PROSITE" id="PS50294">
    <property type="entry name" value="WD_REPEATS_REGION"/>
    <property type="match status" value="3"/>
</dbReference>
<dbReference type="PROSITE" id="PS50082">
    <property type="entry name" value="WD_REPEATS_2"/>
    <property type="match status" value="3"/>
</dbReference>
<dbReference type="InterPro" id="IPR051859">
    <property type="entry name" value="DCAF"/>
</dbReference>
<dbReference type="InterPro" id="IPR036322">
    <property type="entry name" value="WD40_repeat_dom_sf"/>
</dbReference>
<feature type="repeat" description="WD" evidence="3">
    <location>
        <begin position="391"/>
        <end position="425"/>
    </location>
</feature>
<feature type="region of interest" description="Disordered" evidence="4">
    <location>
        <begin position="1"/>
        <end position="39"/>
    </location>
</feature>
<dbReference type="GO" id="GO:0080008">
    <property type="term" value="C:Cul4-RING E3 ubiquitin ligase complex"/>
    <property type="evidence" value="ECO:0007669"/>
    <property type="project" value="TreeGrafter"/>
</dbReference>
<reference evidence="5" key="1">
    <citation type="submission" date="2021-01" db="EMBL/GenBank/DDBJ databases">
        <authorList>
            <person name="Corre E."/>
            <person name="Pelletier E."/>
            <person name="Niang G."/>
            <person name="Scheremetjew M."/>
            <person name="Finn R."/>
            <person name="Kale V."/>
            <person name="Holt S."/>
            <person name="Cochrane G."/>
            <person name="Meng A."/>
            <person name="Brown T."/>
            <person name="Cohen L."/>
        </authorList>
    </citation>
    <scope>NUCLEOTIDE SEQUENCE</scope>
    <source>
        <strain evidence="5">CCMP3278</strain>
    </source>
</reference>
<evidence type="ECO:0000256" key="2">
    <source>
        <dbReference type="ARBA" id="ARBA00022737"/>
    </source>
</evidence>
<feature type="repeat" description="WD" evidence="3">
    <location>
        <begin position="532"/>
        <end position="564"/>
    </location>
</feature>
<dbReference type="PANTHER" id="PTHR19847:SF7">
    <property type="entry name" value="DDB1- AND CUL4-ASSOCIATED FACTOR 11"/>
    <property type="match status" value="1"/>
</dbReference>
<accession>A0A7S1EU50</accession>
<dbReference type="InterPro" id="IPR015943">
    <property type="entry name" value="WD40/YVTN_repeat-like_dom_sf"/>
</dbReference>
<dbReference type="SMART" id="SM00320">
    <property type="entry name" value="WD40"/>
    <property type="match status" value="7"/>
</dbReference>
<dbReference type="AlphaFoldDB" id="A0A7S1EU50"/>
<evidence type="ECO:0000256" key="3">
    <source>
        <dbReference type="PROSITE-ProRule" id="PRU00221"/>
    </source>
</evidence>
<dbReference type="EMBL" id="HBFP01011610">
    <property type="protein sequence ID" value="CAD8823992.1"/>
    <property type="molecule type" value="Transcribed_RNA"/>
</dbReference>
<dbReference type="Pfam" id="PF00400">
    <property type="entry name" value="WD40"/>
    <property type="match status" value="3"/>
</dbReference>
<name>A0A7S1EU50_9RHOD</name>
<feature type="repeat" description="WD" evidence="3">
    <location>
        <begin position="328"/>
        <end position="361"/>
    </location>
</feature>
<evidence type="ECO:0000256" key="1">
    <source>
        <dbReference type="ARBA" id="ARBA00022574"/>
    </source>
</evidence>
<gene>
    <name evidence="5" type="ORF">TOLI1172_LOCUS8391</name>
</gene>
<feature type="compositionally biased region" description="Low complexity" evidence="4">
    <location>
        <begin position="143"/>
        <end position="155"/>
    </location>
</feature>
<dbReference type="SUPFAM" id="SSF50978">
    <property type="entry name" value="WD40 repeat-like"/>
    <property type="match status" value="1"/>
</dbReference>
<dbReference type="PRINTS" id="PR00320">
    <property type="entry name" value="GPROTEINBRPT"/>
</dbReference>
<dbReference type="GO" id="GO:0043161">
    <property type="term" value="P:proteasome-mediated ubiquitin-dependent protein catabolic process"/>
    <property type="evidence" value="ECO:0007669"/>
    <property type="project" value="TreeGrafter"/>
</dbReference>
<organism evidence="5">
    <name type="scientific">Timspurckia oligopyrenoides</name>
    <dbReference type="NCBI Taxonomy" id="708627"/>
    <lineage>
        <taxon>Eukaryota</taxon>
        <taxon>Rhodophyta</taxon>
        <taxon>Bangiophyceae</taxon>
        <taxon>Porphyridiales</taxon>
        <taxon>Porphyridiaceae</taxon>
        <taxon>Timspurckia</taxon>
    </lineage>
</organism>
<sequence>MHRQRYFRTSGSHHAKPDSTMSDSDSCTKSERYGNTGKQSDDALSELIALERARYMHGPVISQLQARGVTKCSFSTLQKRLFQASRIPNACSHLVGRYREHVFCGQYSPNGERFVSACQAERIRVFQTNQSSNCTGSRRKSESSSTANQSASRTRAGSHLYQLRNVIPQAGYTEDSDDDMLLVDDDDEDDGDDLYTEVLDMSESEIAEAREYESIDRGARRRHASELPPSSGWRSESVIYPHAVGWAVVDVDWSPDSEWLAYSSWSTQLSLVKADGSQGHGLDLHPQSHRRICIFSLKFSQQGTELVGASSDQCLYLCDIETQNVVQIHAHNDDVNSVCFVEHDGHLVLSGSDDSLVKLWDRRLLASERSDSGSHYSRGYHRRGPKPVGVFEGHTFGVTHVTSRGDSRLVLSNSKDQSIKLWDLRMLRDDVVTFENPGATTGSRQALPYYQAVEGRRRGWDYRWEAFENSLASQTHPGDISLRTLKGHRVLQTLIRAYFTPASMGAAHVVSGSSDGSAYIYDIVTGSIVRRLRGHSSTVRDVSMHPFDPVLATSSWDGRILLWNYQPEAEQEF</sequence>
<dbReference type="Gene3D" id="2.130.10.10">
    <property type="entry name" value="YVTN repeat-like/Quinoprotein amine dehydrogenase"/>
    <property type="match status" value="3"/>
</dbReference>
<protein>
    <recommendedName>
        <fullName evidence="6">DDB1- and CUL4-associated factor 11</fullName>
    </recommendedName>
</protein>